<protein>
    <submittedName>
        <fullName evidence="1">Structural protein</fullName>
    </submittedName>
</protein>
<keyword evidence="2" id="KW-1185">Reference proteome</keyword>
<dbReference type="EMBL" id="MK797984">
    <property type="protein sequence ID" value="QCG76079.1"/>
    <property type="molecule type" value="Genomic_DNA"/>
</dbReference>
<dbReference type="Proteomes" id="UP000316733">
    <property type="component" value="Segment"/>
</dbReference>
<sequence>MAFDDIFGTIAGAAGDIFGATVGEAGNILSSVATRSAKKFLGGLIGDGHGAYLRDSRHATYNFGLRGSYIQQNYPRSKFQYLVKINYNTIDPVKSFVDTYLNRDEQDMIVPLIKRIDMPSMQIDTEKLNQYNKWRISQTKIKFQPITMVLHDVVDGKTLRFWEMYYEYYFNDGVYAKKTSDSISNFDPIRNTLRRGELNVSEFYNDIISKEGVFKRDFGFRLDTQVFNTTSFIGKYSRYLFDSIDIYQVHGQSYSRARLVNPRITDFRHDALAYDNSSDLMELTFTFEYEDVVYDNFVRPLAETELEFYDNANNLELDYQPARPPVSVRVRNDSTEGGFGRSSSGLGNVLGDITGDIFGGIRSGVSTVLDATGVNGVLDNIGVGAVLGSAANSVLGNIERNVTDYVTTFPENAARAVGESIFTGEVEFPVDPKGSMRKILDQAKSETTGTIRRTFETGVNTAITGVLNGAGKIIDNPRGSRNTNVSNRSVGL</sequence>
<name>A0A4Y5JUH3_9CAUD</name>
<evidence type="ECO:0000313" key="1">
    <source>
        <dbReference type="EMBL" id="QCG76079.1"/>
    </source>
</evidence>
<gene>
    <name evidence="1" type="ORF">EST35_0198</name>
</gene>
<accession>A0A4Y5JUH3</accession>
<proteinExistence type="predicted"/>
<reference evidence="2" key="1">
    <citation type="journal article" date="2020" name="bioRxiv">
        <title>Integrative omics analysis of Pseudomonas aeruginosa virus PA5oct highlights the molecular complexity of jumbo phages.</title>
        <authorList>
            <person name="Lood C."/>
            <person name="Danis-Wlodarczyk K."/>
            <person name="Blasdel B.G."/>
            <person name="Jang H.B."/>
            <person name="Vandenheuvel D."/>
            <person name="Briers Y."/>
            <person name="Noben J.-P."/>
            <person name="van Noort V."/>
            <person name="Drulis-Kawa Z."/>
            <person name="Lavigne R."/>
        </authorList>
    </citation>
    <scope>NUCLEOTIDE SEQUENCE [LARGE SCALE GENOMIC DNA]</scope>
</reference>
<organism evidence="1 2">
    <name type="scientific">Pseudomonas phage vB_PaeM_PA5oct</name>
    <dbReference type="NCBI Taxonomy" id="2163605"/>
    <lineage>
        <taxon>Viruses</taxon>
        <taxon>Duplodnaviria</taxon>
        <taxon>Heunggongvirae</taxon>
        <taxon>Uroviricota</taxon>
        <taxon>Caudoviricetes</taxon>
        <taxon>Arenbergviridae</taxon>
        <taxon>Wroclawvirus</taxon>
        <taxon>Wroclawvirus PA5oct</taxon>
    </lineage>
</organism>
<evidence type="ECO:0000313" key="2">
    <source>
        <dbReference type="Proteomes" id="UP000316733"/>
    </source>
</evidence>